<feature type="chain" id="PRO_5021889431" description="Ice-binding protein C-terminal domain-containing protein" evidence="1">
    <location>
        <begin position="23"/>
        <end position="243"/>
    </location>
</feature>
<accession>A0A517YYE2</accession>
<name>A0A517YYE2_9BACT</name>
<dbReference type="InterPro" id="IPR013424">
    <property type="entry name" value="Ice-binding_C"/>
</dbReference>
<dbReference type="Pfam" id="PF07589">
    <property type="entry name" value="PEP-CTERM"/>
    <property type="match status" value="1"/>
</dbReference>
<feature type="signal peptide" evidence="1">
    <location>
        <begin position="1"/>
        <end position="22"/>
    </location>
</feature>
<feature type="domain" description="Ice-binding protein C-terminal" evidence="2">
    <location>
        <begin position="221"/>
        <end position="242"/>
    </location>
</feature>
<dbReference type="Proteomes" id="UP000317369">
    <property type="component" value="Chromosome"/>
</dbReference>
<dbReference type="KEGG" id="pcor:KS4_33240"/>
<dbReference type="NCBIfam" id="TIGR02595">
    <property type="entry name" value="PEP_CTERM"/>
    <property type="match status" value="1"/>
</dbReference>
<evidence type="ECO:0000313" key="4">
    <source>
        <dbReference type="Proteomes" id="UP000317369"/>
    </source>
</evidence>
<reference evidence="3 4" key="1">
    <citation type="submission" date="2019-02" db="EMBL/GenBank/DDBJ databases">
        <title>Deep-cultivation of Planctomycetes and their phenomic and genomic characterization uncovers novel biology.</title>
        <authorList>
            <person name="Wiegand S."/>
            <person name="Jogler M."/>
            <person name="Boedeker C."/>
            <person name="Pinto D."/>
            <person name="Vollmers J."/>
            <person name="Rivas-Marin E."/>
            <person name="Kohn T."/>
            <person name="Peeters S.H."/>
            <person name="Heuer A."/>
            <person name="Rast P."/>
            <person name="Oberbeckmann S."/>
            <person name="Bunk B."/>
            <person name="Jeske O."/>
            <person name="Meyerdierks A."/>
            <person name="Storesund J.E."/>
            <person name="Kallscheuer N."/>
            <person name="Luecker S."/>
            <person name="Lage O.M."/>
            <person name="Pohl T."/>
            <person name="Merkel B.J."/>
            <person name="Hornburger P."/>
            <person name="Mueller R.-W."/>
            <person name="Bruemmer F."/>
            <person name="Labrenz M."/>
            <person name="Spormann A.M."/>
            <person name="Op den Camp H."/>
            <person name="Overmann J."/>
            <person name="Amann R."/>
            <person name="Jetten M.S.M."/>
            <person name="Mascher T."/>
            <person name="Medema M.H."/>
            <person name="Devos D.P."/>
            <person name="Kaster A.-K."/>
            <person name="Ovreas L."/>
            <person name="Rohde M."/>
            <person name="Galperin M.Y."/>
            <person name="Jogler C."/>
        </authorList>
    </citation>
    <scope>NUCLEOTIDE SEQUENCE [LARGE SCALE GENOMIC DNA]</scope>
    <source>
        <strain evidence="3 4">KS4</strain>
    </source>
</reference>
<sequence length="243" mass="25166" precursor="true">MRSTLLALTGAAALGIATSASAAVIVEDNFDSYSDTAAMQAVWGDAGLGTLVDATTVGGSGNAMSHNGGQVNSIALDNLAPTASTNVVLSGTYYDDGVGNKRISIGLRNGANPLFEFGIYNNPSGYATRIVNFPGASPSWVQIEKTQVEGWHSFNIEFGLDSITSVFDISSDGEDLYETTTDLSGDAWASGFGELRIGGPSNYSSTGGGLIFDNIKLETVAVPEPASLALLSLGALVALRRRK</sequence>
<dbReference type="RefSeq" id="WP_145080284.1">
    <property type="nucleotide sequence ID" value="NZ_CP036425.1"/>
</dbReference>
<keyword evidence="1" id="KW-0732">Signal</keyword>
<dbReference type="EMBL" id="CP036425">
    <property type="protein sequence ID" value="QDU35243.1"/>
    <property type="molecule type" value="Genomic_DNA"/>
</dbReference>
<evidence type="ECO:0000259" key="2">
    <source>
        <dbReference type="Pfam" id="PF07589"/>
    </source>
</evidence>
<evidence type="ECO:0000256" key="1">
    <source>
        <dbReference type="SAM" id="SignalP"/>
    </source>
</evidence>
<organism evidence="3 4">
    <name type="scientific">Poriferisphaera corsica</name>
    <dbReference type="NCBI Taxonomy" id="2528020"/>
    <lineage>
        <taxon>Bacteria</taxon>
        <taxon>Pseudomonadati</taxon>
        <taxon>Planctomycetota</taxon>
        <taxon>Phycisphaerae</taxon>
        <taxon>Phycisphaerales</taxon>
        <taxon>Phycisphaeraceae</taxon>
        <taxon>Poriferisphaera</taxon>
    </lineage>
</organism>
<proteinExistence type="predicted"/>
<dbReference type="AlphaFoldDB" id="A0A517YYE2"/>
<dbReference type="OrthoDB" id="264762at2"/>
<keyword evidence="4" id="KW-1185">Reference proteome</keyword>
<gene>
    <name evidence="3" type="ORF">KS4_33240</name>
</gene>
<evidence type="ECO:0000313" key="3">
    <source>
        <dbReference type="EMBL" id="QDU35243.1"/>
    </source>
</evidence>
<protein>
    <recommendedName>
        <fullName evidence="2">Ice-binding protein C-terminal domain-containing protein</fullName>
    </recommendedName>
</protein>